<reference evidence="3" key="1">
    <citation type="submission" date="2017-09" db="EMBL/GenBank/DDBJ databases">
        <title>Depth-based differentiation of microbial function through sediment-hosted aquifers and enrichment of novel symbionts in the deep terrestrial subsurface.</title>
        <authorList>
            <person name="Probst A.J."/>
            <person name="Ladd B."/>
            <person name="Jarett J.K."/>
            <person name="Geller-Mcgrath D.E."/>
            <person name="Sieber C.M.K."/>
            <person name="Emerson J.B."/>
            <person name="Anantharaman K."/>
            <person name="Thomas B.C."/>
            <person name="Malmstrom R."/>
            <person name="Stieglmeier M."/>
            <person name="Klingl A."/>
            <person name="Woyke T."/>
            <person name="Ryan C.M."/>
            <person name="Banfield J.F."/>
        </authorList>
    </citation>
    <scope>NUCLEOTIDE SEQUENCE [LARGE SCALE GENOMIC DNA]</scope>
</reference>
<protein>
    <recommendedName>
        <fullName evidence="1">DUF5679 domain-containing protein</fullName>
    </recommendedName>
</protein>
<organism evidence="2 3">
    <name type="scientific">Candidatus Uhrbacteria bacterium CG_4_10_14_0_8_um_filter_58_22</name>
    <dbReference type="NCBI Taxonomy" id="1975029"/>
    <lineage>
        <taxon>Bacteria</taxon>
        <taxon>Candidatus Uhriibacteriota</taxon>
    </lineage>
</organism>
<evidence type="ECO:0000313" key="2">
    <source>
        <dbReference type="EMBL" id="PIY63134.1"/>
    </source>
</evidence>
<dbReference type="AlphaFoldDB" id="A0A2M7QAI8"/>
<feature type="domain" description="DUF5679" evidence="1">
    <location>
        <begin position="14"/>
        <end position="57"/>
    </location>
</feature>
<sequence>MAEEIVRAEEVIGYCVKCKAKQPMKDAEKVAMPAKGGGTRPAMKGICPACGTGMFKILPKSEA</sequence>
<evidence type="ECO:0000259" key="1">
    <source>
        <dbReference type="Pfam" id="PF18930"/>
    </source>
</evidence>
<proteinExistence type="predicted"/>
<name>A0A2M7QAI8_9BACT</name>
<dbReference type="Proteomes" id="UP000230973">
    <property type="component" value="Unassembled WGS sequence"/>
</dbReference>
<dbReference type="Pfam" id="PF18930">
    <property type="entry name" value="DUF5679"/>
    <property type="match status" value="1"/>
</dbReference>
<dbReference type="InterPro" id="IPR044044">
    <property type="entry name" value="DUF5679"/>
</dbReference>
<comment type="caution">
    <text evidence="2">The sequence shown here is derived from an EMBL/GenBank/DDBJ whole genome shotgun (WGS) entry which is preliminary data.</text>
</comment>
<accession>A0A2M7QAI8</accession>
<evidence type="ECO:0000313" key="3">
    <source>
        <dbReference type="Proteomes" id="UP000230973"/>
    </source>
</evidence>
<dbReference type="EMBL" id="PFLC01000015">
    <property type="protein sequence ID" value="PIY63134.1"/>
    <property type="molecule type" value="Genomic_DNA"/>
</dbReference>
<gene>
    <name evidence="2" type="ORF">COY93_01235</name>
</gene>